<feature type="transmembrane region" description="Helical" evidence="1">
    <location>
        <begin position="6"/>
        <end position="27"/>
    </location>
</feature>
<name>A0A2T3W6R6_9DEIO</name>
<organism evidence="2 3">
    <name type="scientific">Deinococcus arcticus</name>
    <dbReference type="NCBI Taxonomy" id="2136176"/>
    <lineage>
        <taxon>Bacteria</taxon>
        <taxon>Thermotogati</taxon>
        <taxon>Deinococcota</taxon>
        <taxon>Deinococci</taxon>
        <taxon>Deinococcales</taxon>
        <taxon>Deinococcaceae</taxon>
        <taxon>Deinococcus</taxon>
    </lineage>
</organism>
<keyword evidence="3" id="KW-1185">Reference proteome</keyword>
<evidence type="ECO:0000313" key="3">
    <source>
        <dbReference type="Proteomes" id="UP000240317"/>
    </source>
</evidence>
<feature type="transmembrane region" description="Helical" evidence="1">
    <location>
        <begin position="39"/>
        <end position="57"/>
    </location>
</feature>
<sequence length="106" mass="11426">MNTNINTGAGFEVALLAAGAIFAYGVWMGRRDLGFRAALGVLGASLWSLLPVGLWFLSAGGRSTPGGALPFLIGLSWVLSFALSFLPVYVAVNWLEVIRWETRPRE</sequence>
<accession>A0A2T3W6R6</accession>
<proteinExistence type="predicted"/>
<evidence type="ECO:0000313" key="2">
    <source>
        <dbReference type="EMBL" id="PTA67542.1"/>
    </source>
</evidence>
<evidence type="ECO:0000256" key="1">
    <source>
        <dbReference type="SAM" id="Phobius"/>
    </source>
</evidence>
<dbReference type="Proteomes" id="UP000240317">
    <property type="component" value="Unassembled WGS sequence"/>
</dbReference>
<comment type="caution">
    <text evidence="2">The sequence shown here is derived from an EMBL/GenBank/DDBJ whole genome shotgun (WGS) entry which is preliminary data.</text>
</comment>
<dbReference type="AlphaFoldDB" id="A0A2T3W6R6"/>
<keyword evidence="1" id="KW-0812">Transmembrane</keyword>
<gene>
    <name evidence="2" type="ORF">C8263_11935</name>
</gene>
<reference evidence="2 3" key="1">
    <citation type="submission" date="2018-03" db="EMBL/GenBank/DDBJ databases">
        <title>Draft genome of Deinococcus sp. OD32.</title>
        <authorList>
            <person name="Wang X.-P."/>
            <person name="Du Z.-J."/>
        </authorList>
    </citation>
    <scope>NUCLEOTIDE SEQUENCE [LARGE SCALE GENOMIC DNA]</scope>
    <source>
        <strain evidence="2 3">OD32</strain>
    </source>
</reference>
<protein>
    <submittedName>
        <fullName evidence="2">Uncharacterized protein</fullName>
    </submittedName>
</protein>
<dbReference type="EMBL" id="PYSV01000011">
    <property type="protein sequence ID" value="PTA67542.1"/>
    <property type="molecule type" value="Genomic_DNA"/>
</dbReference>
<keyword evidence="1" id="KW-0472">Membrane</keyword>
<feature type="transmembrane region" description="Helical" evidence="1">
    <location>
        <begin position="69"/>
        <end position="95"/>
    </location>
</feature>
<dbReference type="RefSeq" id="WP_107138363.1">
    <property type="nucleotide sequence ID" value="NZ_PYSV01000011.1"/>
</dbReference>
<keyword evidence="1" id="KW-1133">Transmembrane helix</keyword>
<dbReference type="OrthoDB" id="74229at2"/>